<dbReference type="OrthoDB" id="406634at2759"/>
<dbReference type="InterPro" id="IPR038492">
    <property type="entry name" value="GBBH-like_N_sf"/>
</dbReference>
<feature type="domain" description="Gamma-butyrobetaine hydroxylase-like N-terminal" evidence="9">
    <location>
        <begin position="117"/>
        <end position="194"/>
    </location>
</feature>
<dbReference type="GO" id="GO:0051213">
    <property type="term" value="F:dioxygenase activity"/>
    <property type="evidence" value="ECO:0007669"/>
    <property type="project" value="UniProtKB-KW"/>
</dbReference>
<comment type="similarity">
    <text evidence="2">Belongs to the gamma-BBH/TMLD family.</text>
</comment>
<dbReference type="InterPro" id="IPR010376">
    <property type="entry name" value="GBBH-like_N"/>
</dbReference>
<gene>
    <name evidence="11" type="primary">LOC110595261</name>
</gene>
<dbReference type="KEGG" id="csyr:110595261"/>
<feature type="chain" id="PRO_5018053807" evidence="8">
    <location>
        <begin position="23"/>
        <end position="224"/>
    </location>
</feature>
<evidence type="ECO:0000313" key="10">
    <source>
        <dbReference type="Proteomes" id="UP000189704"/>
    </source>
</evidence>
<dbReference type="Pfam" id="PF06155">
    <property type="entry name" value="GBBH-like_N"/>
    <property type="match status" value="1"/>
</dbReference>
<evidence type="ECO:0000256" key="4">
    <source>
        <dbReference type="ARBA" id="ARBA00022964"/>
    </source>
</evidence>
<organism evidence="10 11">
    <name type="scientific">Carlito syrichta</name>
    <name type="common">Philippine tarsier</name>
    <name type="synonym">Tarsius syrichta</name>
    <dbReference type="NCBI Taxonomy" id="1868482"/>
    <lineage>
        <taxon>Eukaryota</taxon>
        <taxon>Metazoa</taxon>
        <taxon>Chordata</taxon>
        <taxon>Craniata</taxon>
        <taxon>Vertebrata</taxon>
        <taxon>Euteleostomi</taxon>
        <taxon>Mammalia</taxon>
        <taxon>Eutheria</taxon>
        <taxon>Euarchontoglires</taxon>
        <taxon>Primates</taxon>
        <taxon>Haplorrhini</taxon>
        <taxon>Tarsiiformes</taxon>
        <taxon>Tarsiidae</taxon>
        <taxon>Carlito</taxon>
    </lineage>
</organism>
<feature type="region of interest" description="Disordered" evidence="7">
    <location>
        <begin position="26"/>
        <end position="58"/>
    </location>
</feature>
<keyword evidence="4" id="KW-0223">Dioxygenase</keyword>
<dbReference type="AlphaFoldDB" id="A0A3Q0DU16"/>
<accession>A0A3Q0DU16</accession>
<name>A0A3Q0DU16_CARSF</name>
<keyword evidence="6" id="KW-0408">Iron</keyword>
<keyword evidence="8" id="KW-0732">Signal</keyword>
<sequence>MCLSSLFLPFWCCYLGPPAGDAISAARPRGGGAGQEQDGCLPPSRQQESHAGRAGQSRIQERWQRTPQIFPEGFGVDLLGPGWCDVLPITEAAAVVAAMTTGNMHCTIRKAEVLEGAHLMQILWHDGAGSLYPAVWLRDNCPCSDCYLDSAKARKLLVEALDVNIGIQGLTFDPKKVYIKWPDEHDSEFQADWLKKRCFSQQARTKLQRELFLPGNPAKVFNVF</sequence>
<feature type="signal peptide" evidence="8">
    <location>
        <begin position="1"/>
        <end position="22"/>
    </location>
</feature>
<evidence type="ECO:0000256" key="2">
    <source>
        <dbReference type="ARBA" id="ARBA00008654"/>
    </source>
</evidence>
<protein>
    <submittedName>
        <fullName evidence="11">Uncharacterized protein LOC110595261</fullName>
    </submittedName>
</protein>
<reference evidence="11" key="1">
    <citation type="submission" date="2025-08" db="UniProtKB">
        <authorList>
            <consortium name="RefSeq"/>
        </authorList>
    </citation>
    <scope>IDENTIFICATION</scope>
</reference>
<dbReference type="Gene3D" id="3.30.2020.30">
    <property type="match status" value="1"/>
</dbReference>
<evidence type="ECO:0000256" key="1">
    <source>
        <dbReference type="ARBA" id="ARBA00001954"/>
    </source>
</evidence>
<dbReference type="Proteomes" id="UP000189704">
    <property type="component" value="Unplaced"/>
</dbReference>
<evidence type="ECO:0000313" key="11">
    <source>
        <dbReference type="RefSeq" id="XP_021566037.1"/>
    </source>
</evidence>
<dbReference type="GO" id="GO:0046872">
    <property type="term" value="F:metal ion binding"/>
    <property type="evidence" value="ECO:0007669"/>
    <property type="project" value="UniProtKB-KW"/>
</dbReference>
<evidence type="ECO:0000256" key="3">
    <source>
        <dbReference type="ARBA" id="ARBA00022723"/>
    </source>
</evidence>
<dbReference type="GeneID" id="110595261"/>
<proteinExistence type="inferred from homology"/>
<evidence type="ECO:0000256" key="8">
    <source>
        <dbReference type="SAM" id="SignalP"/>
    </source>
</evidence>
<evidence type="ECO:0000256" key="7">
    <source>
        <dbReference type="SAM" id="MobiDB-lite"/>
    </source>
</evidence>
<keyword evidence="10" id="KW-1185">Reference proteome</keyword>
<comment type="cofactor">
    <cofactor evidence="1">
        <name>Fe(2+)</name>
        <dbReference type="ChEBI" id="CHEBI:29033"/>
    </cofactor>
</comment>
<keyword evidence="5" id="KW-0560">Oxidoreductase</keyword>
<dbReference type="FunFam" id="3.30.2020.30:FF:000002">
    <property type="entry name" value="Putative gamma-butyrobetaine dioxygenase"/>
    <property type="match status" value="1"/>
</dbReference>
<dbReference type="RefSeq" id="XP_021566037.1">
    <property type="nucleotide sequence ID" value="XM_021710362.1"/>
</dbReference>
<keyword evidence="3" id="KW-0479">Metal-binding</keyword>
<evidence type="ECO:0000256" key="6">
    <source>
        <dbReference type="ARBA" id="ARBA00023004"/>
    </source>
</evidence>
<evidence type="ECO:0000259" key="9">
    <source>
        <dbReference type="Pfam" id="PF06155"/>
    </source>
</evidence>
<evidence type="ECO:0000256" key="5">
    <source>
        <dbReference type="ARBA" id="ARBA00023002"/>
    </source>
</evidence>